<dbReference type="InterPro" id="IPR045324">
    <property type="entry name" value="Small_multidrug_res"/>
</dbReference>
<sequence length="108" mass="11441">MNSIGALTMLGVAVLFEVFGDSMMKFSDGFRRKLPIIGIVIGYATAFFLMAKSMNYLPLGFAYAVWTGLGIALTAIVGAVIWKEGFNLTKVAGVAIIIAGVVLMKMGA</sequence>
<evidence type="ECO:0000256" key="2">
    <source>
        <dbReference type="ARBA" id="ARBA00022448"/>
    </source>
</evidence>
<reference evidence="9" key="1">
    <citation type="submission" date="2023-07" db="EMBL/GenBank/DDBJ databases">
        <title>Between Cages and Wild: Unraveling the Impact of Captivity on Animal Microbiomes and Antimicrobial Resistance.</title>
        <authorList>
            <person name="Schmartz G.P."/>
            <person name="Rehner J."/>
            <person name="Schuff M.J."/>
            <person name="Becker S.L."/>
            <person name="Kravczyk M."/>
            <person name="Gurevich A."/>
            <person name="Francke R."/>
            <person name="Mueller R."/>
            <person name="Keller V."/>
            <person name="Keller A."/>
        </authorList>
    </citation>
    <scope>NUCLEOTIDE SEQUENCE</scope>
    <source>
        <strain evidence="9">S12M_St_49</strain>
    </source>
</reference>
<dbReference type="GO" id="GO:0005886">
    <property type="term" value="C:plasma membrane"/>
    <property type="evidence" value="ECO:0007669"/>
    <property type="project" value="UniProtKB-SubCell"/>
</dbReference>
<evidence type="ECO:0000256" key="1">
    <source>
        <dbReference type="ARBA" id="ARBA00004651"/>
    </source>
</evidence>
<dbReference type="Gene3D" id="1.10.3730.20">
    <property type="match status" value="1"/>
</dbReference>
<evidence type="ECO:0000256" key="6">
    <source>
        <dbReference type="ARBA" id="ARBA00023136"/>
    </source>
</evidence>
<evidence type="ECO:0000256" key="7">
    <source>
        <dbReference type="RuleBase" id="RU003942"/>
    </source>
</evidence>
<dbReference type="Pfam" id="PF00893">
    <property type="entry name" value="Multi_Drug_Res"/>
    <property type="match status" value="1"/>
</dbReference>
<dbReference type="Proteomes" id="UP001168575">
    <property type="component" value="Unassembled WGS sequence"/>
</dbReference>
<comment type="similarity">
    <text evidence="7">Belongs to the drug/metabolite transporter (DMT) superfamily. Small multidrug resistance (SMR) (TC 2.A.7.1) family.</text>
</comment>
<keyword evidence="2" id="KW-0813">Transport</keyword>
<comment type="subcellular location">
    <subcellularLocation>
        <location evidence="1 7">Cell membrane</location>
        <topology evidence="1 7">Multi-pass membrane protein</topology>
    </subcellularLocation>
</comment>
<dbReference type="FunFam" id="1.10.3730.20:FF:000001">
    <property type="entry name" value="Quaternary ammonium compound resistance transporter SugE"/>
    <property type="match status" value="1"/>
</dbReference>
<keyword evidence="3" id="KW-1003">Cell membrane</keyword>
<feature type="transmembrane region" description="Helical" evidence="8">
    <location>
        <begin position="30"/>
        <end position="49"/>
    </location>
</feature>
<organism evidence="9 10">
    <name type="scientific">Phoenicibacter congonensis</name>
    <dbReference type="NCBI Taxonomy" id="1944646"/>
    <lineage>
        <taxon>Bacteria</taxon>
        <taxon>Bacillati</taxon>
        <taxon>Actinomycetota</taxon>
        <taxon>Coriobacteriia</taxon>
        <taxon>Eggerthellales</taxon>
        <taxon>Eggerthellaceae</taxon>
        <taxon>Phoenicibacter</taxon>
    </lineage>
</organism>
<keyword evidence="10" id="KW-1185">Reference proteome</keyword>
<dbReference type="InterPro" id="IPR000390">
    <property type="entry name" value="Small_drug/metabolite_transptr"/>
</dbReference>
<keyword evidence="6 8" id="KW-0472">Membrane</keyword>
<dbReference type="GO" id="GO:0022857">
    <property type="term" value="F:transmembrane transporter activity"/>
    <property type="evidence" value="ECO:0007669"/>
    <property type="project" value="InterPro"/>
</dbReference>
<dbReference type="PANTHER" id="PTHR30561:SF1">
    <property type="entry name" value="MULTIDRUG TRANSPORTER EMRE"/>
    <property type="match status" value="1"/>
</dbReference>
<evidence type="ECO:0000313" key="10">
    <source>
        <dbReference type="Proteomes" id="UP001168575"/>
    </source>
</evidence>
<evidence type="ECO:0000256" key="8">
    <source>
        <dbReference type="SAM" id="Phobius"/>
    </source>
</evidence>
<name>A0AA43UBF7_9ACTN</name>
<evidence type="ECO:0000256" key="4">
    <source>
        <dbReference type="ARBA" id="ARBA00022692"/>
    </source>
</evidence>
<dbReference type="SUPFAM" id="SSF103481">
    <property type="entry name" value="Multidrug resistance efflux transporter EmrE"/>
    <property type="match status" value="1"/>
</dbReference>
<dbReference type="PANTHER" id="PTHR30561">
    <property type="entry name" value="SMR FAMILY PROTON-DEPENDENT DRUG EFFLUX TRANSPORTER SUGE"/>
    <property type="match status" value="1"/>
</dbReference>
<evidence type="ECO:0000256" key="3">
    <source>
        <dbReference type="ARBA" id="ARBA00022475"/>
    </source>
</evidence>
<gene>
    <name evidence="9" type="ORF">Q3982_08875</name>
</gene>
<keyword evidence="5 8" id="KW-1133">Transmembrane helix</keyword>
<evidence type="ECO:0000313" key="9">
    <source>
        <dbReference type="EMBL" id="MDO4842772.1"/>
    </source>
</evidence>
<protein>
    <submittedName>
        <fullName evidence="9">Multidrug efflux SMR transporter</fullName>
    </submittedName>
</protein>
<dbReference type="AlphaFoldDB" id="A0AA43UBF7"/>
<proteinExistence type="inferred from homology"/>
<feature type="transmembrane region" description="Helical" evidence="8">
    <location>
        <begin position="61"/>
        <end position="82"/>
    </location>
</feature>
<keyword evidence="4 7" id="KW-0812">Transmembrane</keyword>
<feature type="transmembrane region" description="Helical" evidence="8">
    <location>
        <begin position="88"/>
        <end position="106"/>
    </location>
</feature>
<comment type="caution">
    <text evidence="9">The sequence shown here is derived from an EMBL/GenBank/DDBJ whole genome shotgun (WGS) entry which is preliminary data.</text>
</comment>
<dbReference type="InterPro" id="IPR037185">
    <property type="entry name" value="EmrE-like"/>
</dbReference>
<dbReference type="EMBL" id="JAUMVS010000302">
    <property type="protein sequence ID" value="MDO4842772.1"/>
    <property type="molecule type" value="Genomic_DNA"/>
</dbReference>
<evidence type="ECO:0000256" key="5">
    <source>
        <dbReference type="ARBA" id="ARBA00022989"/>
    </source>
</evidence>
<accession>A0AA43UBF7</accession>